<protein>
    <submittedName>
        <fullName evidence="1">Hcp family type VI secretion system effector</fullName>
    </submittedName>
</protein>
<accession>A0ABX8N5T6</accession>
<keyword evidence="2" id="KW-1185">Reference proteome</keyword>
<dbReference type="PANTHER" id="PTHR34319">
    <property type="entry name" value="MAJOR EXPORTED PROTEIN"/>
    <property type="match status" value="1"/>
</dbReference>
<evidence type="ECO:0000313" key="1">
    <source>
        <dbReference type="EMBL" id="QXH50688.1"/>
    </source>
</evidence>
<reference evidence="1" key="1">
    <citation type="journal article" date="2021" name="Microorganisms">
        <title>The Ever-Expanding Pseudomonas Genus: Description of 43 New Species and Partition of the Pseudomonas putida Group.</title>
        <authorList>
            <person name="Girard L."/>
            <person name="Lood C."/>
            <person name="Hofte M."/>
            <person name="Vandamme P."/>
            <person name="Rokni-Zadeh H."/>
            <person name="van Noort V."/>
            <person name="Lavigne R."/>
            <person name="De Mot R."/>
        </authorList>
    </citation>
    <scope>NUCLEOTIDE SEQUENCE</scope>
    <source>
        <strain evidence="1">COW40</strain>
    </source>
</reference>
<dbReference type="Proteomes" id="UP001046350">
    <property type="component" value="Chromosome"/>
</dbReference>
<dbReference type="PANTHER" id="PTHR34319:SF7">
    <property type="entry name" value="HNH ENDONUCLEASE DOMAIN-CONTAINING PROTEIN"/>
    <property type="match status" value="1"/>
</dbReference>
<dbReference type="EMBL" id="CP077076">
    <property type="protein sequence ID" value="QXH50688.1"/>
    <property type="molecule type" value="Genomic_DNA"/>
</dbReference>
<dbReference type="InterPro" id="IPR052947">
    <property type="entry name" value="T6SS_Hcp1_domain"/>
</dbReference>
<dbReference type="InterPro" id="IPR008514">
    <property type="entry name" value="T6SS_Hcp"/>
</dbReference>
<proteinExistence type="predicted"/>
<dbReference type="Pfam" id="PF05638">
    <property type="entry name" value="T6SS_HCP"/>
    <property type="match status" value="1"/>
</dbReference>
<evidence type="ECO:0000313" key="2">
    <source>
        <dbReference type="Proteomes" id="UP001046350"/>
    </source>
</evidence>
<dbReference type="NCBIfam" id="TIGR03344">
    <property type="entry name" value="VI_effect_Hcp1"/>
    <property type="match status" value="1"/>
</dbReference>
<gene>
    <name evidence="1" type="ORF">KSS94_22520</name>
</gene>
<dbReference type="RefSeq" id="WP_217840252.1">
    <property type="nucleotide sequence ID" value="NZ_CP077076.1"/>
</dbReference>
<organism evidence="1 2">
    <name type="scientific">Pseudomonas fakonensis</name>
    <dbReference type="NCBI Taxonomy" id="2842355"/>
    <lineage>
        <taxon>Bacteria</taxon>
        <taxon>Pseudomonadati</taxon>
        <taxon>Pseudomonadota</taxon>
        <taxon>Gammaproteobacteria</taxon>
        <taxon>Pseudomonadales</taxon>
        <taxon>Pseudomonadaceae</taxon>
        <taxon>Pseudomonas</taxon>
    </lineage>
</organism>
<sequence>MAFHGYLSINGARQGLISAGCSTEASIGKHCRSGHTDEVMVLSLAHQILSGDNNQRALHQPVLISKFIDKATPLLAQAIDSGERLDCDFNFYRTNPAGHLERYFTLKLSGAVLVEQRVDMPHSMLQSDQEAQEHLAIRYRDISWIHHTGSTSAHAAWREAE</sequence>
<name>A0ABX8N5T6_9PSED</name>